<name>A0A8W7PNB5_ANOCL</name>
<evidence type="ECO:0000313" key="1">
    <source>
        <dbReference type="EnsemblMetazoa" id="ACOM034785-PA.1"/>
    </source>
</evidence>
<protein>
    <submittedName>
        <fullName evidence="1">Uncharacterized protein</fullName>
    </submittedName>
</protein>
<dbReference type="EnsemblMetazoa" id="ACOM034785-RA">
    <property type="protein sequence ID" value="ACOM034785-PA.1"/>
    <property type="gene ID" value="ACOM034785"/>
</dbReference>
<sequence length="116" mass="13391">MQHCQPAASAVLQRAASAPGRGIVREGFLHRAAVGLTVWRLLNSCRWLQYHRSHAYLHCFRRAGRSVLVRMVRGMVRMVMVMVEAGGRRVDRVERRLLHHEADQDLMFSVLFINKK</sequence>
<dbReference type="Proteomes" id="UP000075882">
    <property type="component" value="Unassembled WGS sequence"/>
</dbReference>
<dbReference type="AlphaFoldDB" id="A0A8W7PNB5"/>
<proteinExistence type="predicted"/>
<accession>A0A8W7PNB5</accession>
<organism evidence="1">
    <name type="scientific">Anopheles coluzzii</name>
    <name type="common">African malaria mosquito</name>
    <dbReference type="NCBI Taxonomy" id="1518534"/>
    <lineage>
        <taxon>Eukaryota</taxon>
        <taxon>Metazoa</taxon>
        <taxon>Ecdysozoa</taxon>
        <taxon>Arthropoda</taxon>
        <taxon>Hexapoda</taxon>
        <taxon>Insecta</taxon>
        <taxon>Pterygota</taxon>
        <taxon>Neoptera</taxon>
        <taxon>Endopterygota</taxon>
        <taxon>Diptera</taxon>
        <taxon>Nematocera</taxon>
        <taxon>Culicoidea</taxon>
        <taxon>Culicidae</taxon>
        <taxon>Anophelinae</taxon>
        <taxon>Anopheles</taxon>
    </lineage>
</organism>
<reference evidence="1" key="1">
    <citation type="submission" date="2022-08" db="UniProtKB">
        <authorList>
            <consortium name="EnsemblMetazoa"/>
        </authorList>
    </citation>
    <scope>IDENTIFICATION</scope>
</reference>